<evidence type="ECO:0000256" key="7">
    <source>
        <dbReference type="ARBA" id="ARBA00022840"/>
    </source>
</evidence>
<keyword evidence="5" id="KW-0547">Nucleotide-binding</keyword>
<proteinExistence type="predicted"/>
<comment type="caution">
    <text evidence="11">The sequence shown here is derived from an EMBL/GenBank/DDBJ whole genome shotgun (WGS) entry which is preliminary data.</text>
</comment>
<dbReference type="SUPFAM" id="SSF55874">
    <property type="entry name" value="ATPase domain of HSP90 chaperone/DNA topoisomerase II/histidine kinase"/>
    <property type="match status" value="1"/>
</dbReference>
<evidence type="ECO:0000256" key="8">
    <source>
        <dbReference type="ARBA" id="ARBA00023012"/>
    </source>
</evidence>
<dbReference type="OrthoDB" id="1671731at2"/>
<gene>
    <name evidence="11" type="ORF">EV210_102223</name>
</gene>
<dbReference type="PANTHER" id="PTHR43065">
    <property type="entry name" value="SENSOR HISTIDINE KINASE"/>
    <property type="match status" value="1"/>
</dbReference>
<dbReference type="PRINTS" id="PR00344">
    <property type="entry name" value="BCTRLSENSOR"/>
</dbReference>
<evidence type="ECO:0000256" key="1">
    <source>
        <dbReference type="ARBA" id="ARBA00000085"/>
    </source>
</evidence>
<evidence type="ECO:0000313" key="12">
    <source>
        <dbReference type="Proteomes" id="UP000295063"/>
    </source>
</evidence>
<keyword evidence="3" id="KW-0597">Phosphoprotein</keyword>
<dbReference type="SMART" id="SM00388">
    <property type="entry name" value="HisKA"/>
    <property type="match status" value="1"/>
</dbReference>
<dbReference type="Pfam" id="PF00512">
    <property type="entry name" value="HisKA"/>
    <property type="match status" value="1"/>
</dbReference>
<dbReference type="SMART" id="SM00387">
    <property type="entry name" value="HATPase_c"/>
    <property type="match status" value="1"/>
</dbReference>
<feature type="transmembrane region" description="Helical" evidence="9">
    <location>
        <begin position="195"/>
        <end position="214"/>
    </location>
</feature>
<keyword evidence="9" id="KW-0472">Membrane</keyword>
<comment type="catalytic activity">
    <reaction evidence="1">
        <text>ATP + protein L-histidine = ADP + protein N-phospho-L-histidine.</text>
        <dbReference type="EC" id="2.7.13.3"/>
    </reaction>
</comment>
<dbReference type="InterPro" id="IPR005467">
    <property type="entry name" value="His_kinase_dom"/>
</dbReference>
<name>A0A4R1Q272_9FIRM</name>
<dbReference type="CDD" id="cd00082">
    <property type="entry name" value="HisKA"/>
    <property type="match status" value="1"/>
</dbReference>
<dbReference type="InterPro" id="IPR036097">
    <property type="entry name" value="HisK_dim/P_sf"/>
</dbReference>
<protein>
    <recommendedName>
        <fullName evidence="2">histidine kinase</fullName>
        <ecNumber evidence="2">2.7.13.3</ecNumber>
    </recommendedName>
</protein>
<evidence type="ECO:0000256" key="5">
    <source>
        <dbReference type="ARBA" id="ARBA00022741"/>
    </source>
</evidence>
<keyword evidence="8" id="KW-0902">Two-component regulatory system</keyword>
<reference evidence="11 12" key="1">
    <citation type="submission" date="2019-03" db="EMBL/GenBank/DDBJ databases">
        <title>Genomic Encyclopedia of Type Strains, Phase IV (KMG-IV): sequencing the most valuable type-strain genomes for metagenomic binning, comparative biology and taxonomic classification.</title>
        <authorList>
            <person name="Goeker M."/>
        </authorList>
    </citation>
    <scope>NUCLEOTIDE SEQUENCE [LARGE SCALE GENOMIC DNA]</scope>
    <source>
        <strain evidence="11 12">DSM 15969</strain>
    </source>
</reference>
<evidence type="ECO:0000313" key="11">
    <source>
        <dbReference type="EMBL" id="TCL39309.1"/>
    </source>
</evidence>
<keyword evidence="12" id="KW-1185">Reference proteome</keyword>
<dbReference type="GO" id="GO:0005524">
    <property type="term" value="F:ATP binding"/>
    <property type="evidence" value="ECO:0007669"/>
    <property type="project" value="UniProtKB-KW"/>
</dbReference>
<dbReference type="RefSeq" id="WP_132075629.1">
    <property type="nucleotide sequence ID" value="NZ_SLUI01000002.1"/>
</dbReference>
<dbReference type="Pfam" id="PF02518">
    <property type="entry name" value="HATPase_c"/>
    <property type="match status" value="1"/>
</dbReference>
<dbReference type="InterPro" id="IPR004358">
    <property type="entry name" value="Sig_transdc_His_kin-like_C"/>
</dbReference>
<evidence type="ECO:0000256" key="4">
    <source>
        <dbReference type="ARBA" id="ARBA00022679"/>
    </source>
</evidence>
<evidence type="ECO:0000256" key="6">
    <source>
        <dbReference type="ARBA" id="ARBA00022777"/>
    </source>
</evidence>
<dbReference type="Gene3D" id="1.10.287.130">
    <property type="match status" value="1"/>
</dbReference>
<feature type="domain" description="Histidine kinase" evidence="10">
    <location>
        <begin position="287"/>
        <end position="491"/>
    </location>
</feature>
<dbReference type="InterPro" id="IPR003594">
    <property type="entry name" value="HATPase_dom"/>
</dbReference>
<keyword evidence="9" id="KW-1133">Transmembrane helix</keyword>
<evidence type="ECO:0000259" key="10">
    <source>
        <dbReference type="PROSITE" id="PS50109"/>
    </source>
</evidence>
<keyword evidence="4" id="KW-0808">Transferase</keyword>
<dbReference type="Proteomes" id="UP000295063">
    <property type="component" value="Unassembled WGS sequence"/>
</dbReference>
<sequence>MYFSVGTAAKTYIILTVIATICSLVTTYLFLQEKEDLLLHKKQLQLLRISSELERNIEKESFTKQVTTVDNMAISGKEKALLINKWLQPVLMKLSAEYPDYGFGIYSKQLERIVAIGPEFDENRLIKVVRHESLKVYASRQPEYSRFNNSTGWGGKPILNIAYPIFYQGEVVGHTWASAKTEDVMVELQVVQAQVILYTAAIYMAILAVIWFAFNKWYRGLRRLAAYIKNHNQQEELTREFPELQFLIEEIAGLRDTLETEHQQREKVLQEIARIDRLDSVGDMAASIGHEVRNPMTTVRGYLQLFQRKQQFAEHAEQINTMIEELDRANSIITEFLSLAKNKAVNMKVGNLNTVIYALYPLLQADALRRGHEIGIELDSIPDSNFDENEIRQLILNLVRNGLEAMQQEGLVTIRTYTRGKWLILSVEDKGPGIQEEVLAKLGMPFVTTKEEGTGLGLPVCYRIAERHGAKISVKTGSDGTTFIIRFCLQAMPV</sequence>
<dbReference type="PROSITE" id="PS50109">
    <property type="entry name" value="HIS_KIN"/>
    <property type="match status" value="1"/>
</dbReference>
<accession>A0A4R1Q272</accession>
<evidence type="ECO:0000256" key="2">
    <source>
        <dbReference type="ARBA" id="ARBA00012438"/>
    </source>
</evidence>
<evidence type="ECO:0000256" key="9">
    <source>
        <dbReference type="SAM" id="Phobius"/>
    </source>
</evidence>
<keyword evidence="6 11" id="KW-0418">Kinase</keyword>
<evidence type="ECO:0000256" key="3">
    <source>
        <dbReference type="ARBA" id="ARBA00022553"/>
    </source>
</evidence>
<dbReference type="PANTHER" id="PTHR43065:SF46">
    <property type="entry name" value="C4-DICARBOXYLATE TRANSPORT SENSOR PROTEIN DCTB"/>
    <property type="match status" value="1"/>
</dbReference>
<feature type="transmembrane region" description="Helical" evidence="9">
    <location>
        <begin position="12"/>
        <end position="31"/>
    </location>
</feature>
<dbReference type="AlphaFoldDB" id="A0A4R1Q272"/>
<dbReference type="SUPFAM" id="SSF47384">
    <property type="entry name" value="Homodimeric domain of signal transducing histidine kinase"/>
    <property type="match status" value="1"/>
</dbReference>
<organism evidence="11 12">
    <name type="scientific">Anaerospora hongkongensis</name>
    <dbReference type="NCBI Taxonomy" id="244830"/>
    <lineage>
        <taxon>Bacteria</taxon>
        <taxon>Bacillati</taxon>
        <taxon>Bacillota</taxon>
        <taxon>Negativicutes</taxon>
        <taxon>Selenomonadales</taxon>
        <taxon>Sporomusaceae</taxon>
        <taxon>Anaerospora</taxon>
    </lineage>
</organism>
<dbReference type="EMBL" id="SLUI01000002">
    <property type="protein sequence ID" value="TCL39309.1"/>
    <property type="molecule type" value="Genomic_DNA"/>
</dbReference>
<dbReference type="GO" id="GO:0000155">
    <property type="term" value="F:phosphorelay sensor kinase activity"/>
    <property type="evidence" value="ECO:0007669"/>
    <property type="project" value="InterPro"/>
</dbReference>
<dbReference type="EC" id="2.7.13.3" evidence="2"/>
<keyword evidence="9" id="KW-0812">Transmembrane</keyword>
<keyword evidence="7" id="KW-0067">ATP-binding</keyword>
<dbReference type="Gene3D" id="3.30.565.10">
    <property type="entry name" value="Histidine kinase-like ATPase, C-terminal domain"/>
    <property type="match status" value="1"/>
</dbReference>
<dbReference type="InterPro" id="IPR036890">
    <property type="entry name" value="HATPase_C_sf"/>
</dbReference>
<dbReference type="InterPro" id="IPR003661">
    <property type="entry name" value="HisK_dim/P_dom"/>
</dbReference>